<keyword evidence="2" id="KW-1185">Reference proteome</keyword>
<gene>
    <name evidence="1" type="ORF">Lmac_2945</name>
</gene>
<dbReference type="EMBL" id="LNYL01000051">
    <property type="protein sequence ID" value="KTD24072.1"/>
    <property type="molecule type" value="Genomic_DNA"/>
</dbReference>
<name>A0A0W0VVK5_9GAMM</name>
<proteinExistence type="predicted"/>
<accession>A0A0W0VVK5</accession>
<evidence type="ECO:0000313" key="1">
    <source>
        <dbReference type="EMBL" id="KTD24072.1"/>
    </source>
</evidence>
<evidence type="ECO:0000313" key="2">
    <source>
        <dbReference type="Proteomes" id="UP000054908"/>
    </source>
</evidence>
<reference evidence="1 2" key="1">
    <citation type="submission" date="2015-11" db="EMBL/GenBank/DDBJ databases">
        <title>Genomic analysis of 38 Legionella species identifies large and diverse effector repertoires.</title>
        <authorList>
            <person name="Burstein D."/>
            <person name="Amaro F."/>
            <person name="Zusman T."/>
            <person name="Lifshitz Z."/>
            <person name="Cohen O."/>
            <person name="Gilbert J.A."/>
            <person name="Pupko T."/>
            <person name="Shuman H.A."/>
            <person name="Segal G."/>
        </authorList>
    </citation>
    <scope>NUCLEOTIDE SEQUENCE [LARGE SCALE GENOMIC DNA]</scope>
    <source>
        <strain evidence="1 2">PX-1-G2-E2</strain>
    </source>
</reference>
<dbReference type="PATRIC" id="fig|466.6.peg.3156"/>
<dbReference type="AlphaFoldDB" id="A0A0W0VVK5"/>
<protein>
    <submittedName>
        <fullName evidence="1">Uncharacterized protein</fullName>
    </submittedName>
</protein>
<dbReference type="STRING" id="466.Lmac_2945"/>
<sequence length="337" mass="37952">MREQFKIAAFVQEMFKKIINEFALAMTFLLPIGALQSNDDSEHFCFEVSEKKPPVARYMFWDVVSDFGGLELPVIPTLDDLKAGYRDDLSNRSKRGSQHGLLLLANAVACAIYEMNCSQIPEGDLTFVRELENDILPALNNDTFLNQALDQARIVGSKFLDEFLGQIEQTSNAIDNGDLPLEFFIHLMRSAITTANVTLVQRVARLHTNLTDVSQKSIIDIMDFAKKYNNQPVNEYLETHFAAEKLRQDLEKLKSKFLSAYDKQFAADQSAWCGLYSFFATSYVNREGSLKELVRHAQGHSAKGSGARSRMVMRELGWLNENNEISGDLSSVSPQLG</sequence>
<dbReference type="OrthoDB" id="5651611at2"/>
<dbReference type="Proteomes" id="UP000054908">
    <property type="component" value="Unassembled WGS sequence"/>
</dbReference>
<organism evidence="1 2">
    <name type="scientific">Legionella maceachernii</name>
    <dbReference type="NCBI Taxonomy" id="466"/>
    <lineage>
        <taxon>Bacteria</taxon>
        <taxon>Pseudomonadati</taxon>
        <taxon>Pseudomonadota</taxon>
        <taxon>Gammaproteobacteria</taxon>
        <taxon>Legionellales</taxon>
        <taxon>Legionellaceae</taxon>
        <taxon>Legionella</taxon>
    </lineage>
</organism>
<comment type="caution">
    <text evidence="1">The sequence shown here is derived from an EMBL/GenBank/DDBJ whole genome shotgun (WGS) entry which is preliminary data.</text>
</comment>
<dbReference type="RefSeq" id="WP_058453621.1">
    <property type="nucleotide sequence ID" value="NZ_CAAAIB010000001.1"/>
</dbReference>